<dbReference type="InterPro" id="IPR006076">
    <property type="entry name" value="FAD-dep_OxRdtase"/>
</dbReference>
<dbReference type="InterPro" id="IPR005805">
    <property type="entry name" value="Rieske_Fe-S_prot_C"/>
</dbReference>
<dbReference type="KEGG" id="rtc:APU90_09375"/>
<gene>
    <name evidence="7" type="ORF">VT73_10650</name>
</gene>
<dbReference type="PROSITE" id="PS51296">
    <property type="entry name" value="RIESKE"/>
    <property type="match status" value="1"/>
</dbReference>
<dbReference type="GO" id="GO:0005737">
    <property type="term" value="C:cytoplasm"/>
    <property type="evidence" value="ECO:0007669"/>
    <property type="project" value="TreeGrafter"/>
</dbReference>
<dbReference type="eggNOG" id="COG0665">
    <property type="taxonomic scope" value="Bacteria"/>
</dbReference>
<keyword evidence="8" id="KW-1185">Reference proteome</keyword>
<dbReference type="GO" id="GO:0046872">
    <property type="term" value="F:metal ion binding"/>
    <property type="evidence" value="ECO:0007669"/>
    <property type="project" value="UniProtKB-KW"/>
</dbReference>
<dbReference type="eggNOG" id="COG0723">
    <property type="taxonomic scope" value="Bacteria"/>
</dbReference>
<dbReference type="GO" id="GO:0051537">
    <property type="term" value="F:2 iron, 2 sulfur cluster binding"/>
    <property type="evidence" value="ECO:0007669"/>
    <property type="project" value="UniProtKB-KW"/>
</dbReference>
<dbReference type="GO" id="GO:0016020">
    <property type="term" value="C:membrane"/>
    <property type="evidence" value="ECO:0007669"/>
    <property type="project" value="InterPro"/>
</dbReference>
<evidence type="ECO:0000256" key="1">
    <source>
        <dbReference type="ARBA" id="ARBA00022714"/>
    </source>
</evidence>
<keyword evidence="5" id="KW-1015">Disulfide bond</keyword>
<keyword evidence="3" id="KW-0408">Iron</keyword>
<dbReference type="Pfam" id="PF00355">
    <property type="entry name" value="Rieske"/>
    <property type="match status" value="1"/>
</dbReference>
<feature type="domain" description="Rieske" evidence="6">
    <location>
        <begin position="413"/>
        <end position="498"/>
    </location>
</feature>
<evidence type="ECO:0000256" key="4">
    <source>
        <dbReference type="ARBA" id="ARBA00023014"/>
    </source>
</evidence>
<dbReference type="PATRIC" id="fig|145458.7.peg.1751"/>
<dbReference type="Gene3D" id="2.102.10.10">
    <property type="entry name" value="Rieske [2Fe-2S] iron-sulphur domain"/>
    <property type="match status" value="1"/>
</dbReference>
<dbReference type="InterPro" id="IPR017941">
    <property type="entry name" value="Rieske_2Fe-2S"/>
</dbReference>
<dbReference type="GO" id="GO:0004497">
    <property type="term" value="F:monooxygenase activity"/>
    <property type="evidence" value="ECO:0007669"/>
    <property type="project" value="UniProtKB-ARBA"/>
</dbReference>
<sequence length="498" mass="53435">MPPTGSVWRADAEPIPGDAFVPDAHYDDVVVGAGLTGLVTALLFQRSGRRVLVLEARSCGAVATGHSTAKLSLLQGAHLSRIAARNTKGVTQAYVDANRAGFTWLIDYLAGAGVPVQRRTAYSYAQHSEGVGAILKEHETARRFGLATHLVGELDTPFPSTAAVALEDQAEFDPMAALTALAADFRAAGGTLVQGTRVWGARASDPVRVNTSAGTVTGERVYLLTGTPMLDRGLYFAKVVPLRSYAVAFRGVDAQIPDGMYLSVDEPSRSVRDIERDGERLLLVGGNGHAVGRHATTLHAVDNLIAWTRRYFPDAEPTWRWSAQDYEAFHRVPFVGWLPRGRGRIFLATGYSKWGMTNAVQAALTLVADARGETPTWARTLHHRITLPRVMAEGLGAAAATGAWYTRGWFSAWRAPSSAEVLPEEGQGVLARDGLRPLAVSTVEGRRCTVSAVCSHLGGIVTWNDAERSWDCPLHGSRFAPDGGVLEGPAAQPLARCP</sequence>
<name>A0A0C5BUV3_9MICO</name>
<dbReference type="GO" id="GO:0016705">
    <property type="term" value="F:oxidoreductase activity, acting on paired donors, with incorporation or reduction of molecular oxygen"/>
    <property type="evidence" value="ECO:0007669"/>
    <property type="project" value="UniProtKB-ARBA"/>
</dbReference>
<dbReference type="PANTHER" id="PTHR13847">
    <property type="entry name" value="SARCOSINE DEHYDROGENASE-RELATED"/>
    <property type="match status" value="1"/>
</dbReference>
<evidence type="ECO:0000256" key="3">
    <source>
        <dbReference type="ARBA" id="ARBA00023004"/>
    </source>
</evidence>
<keyword evidence="1" id="KW-0001">2Fe-2S</keyword>
<dbReference type="Gene3D" id="3.50.50.60">
    <property type="entry name" value="FAD/NAD(P)-binding domain"/>
    <property type="match status" value="1"/>
</dbReference>
<evidence type="ECO:0000259" key="6">
    <source>
        <dbReference type="PROSITE" id="PS51296"/>
    </source>
</evidence>
<evidence type="ECO:0000256" key="2">
    <source>
        <dbReference type="ARBA" id="ARBA00022723"/>
    </source>
</evidence>
<dbReference type="Pfam" id="PF01266">
    <property type="entry name" value="DAO"/>
    <property type="match status" value="1"/>
</dbReference>
<dbReference type="Gene3D" id="3.30.9.10">
    <property type="entry name" value="D-Amino Acid Oxidase, subunit A, domain 2"/>
    <property type="match status" value="1"/>
</dbReference>
<evidence type="ECO:0000256" key="5">
    <source>
        <dbReference type="ARBA" id="ARBA00023157"/>
    </source>
</evidence>
<proteinExistence type="predicted"/>
<dbReference type="AlphaFoldDB" id="A0A0C5BUV3"/>
<accession>A0A0C5BUV3</accession>
<organism evidence="7 8">
    <name type="scientific">Rathayibacter toxicus</name>
    <dbReference type="NCBI Taxonomy" id="145458"/>
    <lineage>
        <taxon>Bacteria</taxon>
        <taxon>Bacillati</taxon>
        <taxon>Actinomycetota</taxon>
        <taxon>Actinomycetes</taxon>
        <taxon>Micrococcales</taxon>
        <taxon>Microbacteriaceae</taxon>
        <taxon>Rathayibacter</taxon>
    </lineage>
</organism>
<dbReference type="Proteomes" id="UP000052979">
    <property type="component" value="Unassembled WGS sequence"/>
</dbReference>
<keyword evidence="4" id="KW-0411">Iron-sulfur</keyword>
<dbReference type="EMBL" id="LBFI01000057">
    <property type="protein sequence ID" value="KKM44360.1"/>
    <property type="molecule type" value="Genomic_DNA"/>
</dbReference>
<comment type="caution">
    <text evidence="7">The sequence shown here is derived from an EMBL/GenBank/DDBJ whole genome shotgun (WGS) entry which is preliminary data.</text>
</comment>
<keyword evidence="2" id="KW-0479">Metal-binding</keyword>
<dbReference type="SUPFAM" id="SSF50022">
    <property type="entry name" value="ISP domain"/>
    <property type="match status" value="1"/>
</dbReference>
<dbReference type="SUPFAM" id="SSF51905">
    <property type="entry name" value="FAD/NAD(P)-binding domain"/>
    <property type="match status" value="1"/>
</dbReference>
<dbReference type="KEGG" id="rtx:TI83_07700"/>
<dbReference type="PANTHER" id="PTHR13847:SF274">
    <property type="entry name" value="RIESKE 2FE-2S IRON-SULFUR PROTEIN YHFW-RELATED"/>
    <property type="match status" value="1"/>
</dbReference>
<dbReference type="PRINTS" id="PR00162">
    <property type="entry name" value="RIESKE"/>
</dbReference>
<reference evidence="7 8" key="1">
    <citation type="submission" date="2015-04" db="EMBL/GenBank/DDBJ databases">
        <title>Draft genome sequence of Rathayibacter toxicus strain FH-142 (AKA 70134 or CS 32), a Western Australian isolate.</title>
        <authorList>
            <consortium name="Consortium for Microbial Forensics and Genomics (microFORGE)"/>
            <person name="Knight B.M."/>
            <person name="Roberts D.P."/>
            <person name="Lin D."/>
            <person name="Hari K."/>
            <person name="Fletcher J."/>
            <person name="Melcher U."/>
            <person name="Blagden T."/>
            <person name="Luster D.G."/>
            <person name="Sechler A.J."/>
            <person name="Schneider W.L."/>
            <person name="Winegar R.A."/>
        </authorList>
    </citation>
    <scope>NUCLEOTIDE SEQUENCE [LARGE SCALE GENOMIC DNA]</scope>
    <source>
        <strain evidence="7 8">FH142</strain>
    </source>
</reference>
<evidence type="ECO:0000313" key="8">
    <source>
        <dbReference type="Proteomes" id="UP000052979"/>
    </source>
</evidence>
<evidence type="ECO:0000313" key="7">
    <source>
        <dbReference type="EMBL" id="KKM44360.1"/>
    </source>
</evidence>
<dbReference type="InterPro" id="IPR036188">
    <property type="entry name" value="FAD/NAD-bd_sf"/>
</dbReference>
<dbReference type="InterPro" id="IPR036922">
    <property type="entry name" value="Rieske_2Fe-2S_sf"/>
</dbReference>
<protein>
    <submittedName>
        <fullName evidence="7">FAD-dependent oxidoreductase</fullName>
    </submittedName>
</protein>
<dbReference type="STRING" id="145458.APU90_09375"/>